<feature type="domain" description="Peptidase M20 dimerisation" evidence="1">
    <location>
        <begin position="177"/>
        <end position="276"/>
    </location>
</feature>
<accession>A0ABR7IBK7</accession>
<dbReference type="InterPro" id="IPR017439">
    <property type="entry name" value="Amidohydrolase"/>
</dbReference>
<dbReference type="PANTHER" id="PTHR11014:SF169">
    <property type="entry name" value="CLAN MH, FAMILY M20, PEPTIDASE T-LIKE METALLOPEPTIDASE"/>
    <property type="match status" value="1"/>
</dbReference>
<evidence type="ECO:0000313" key="3">
    <source>
        <dbReference type="Proteomes" id="UP000621540"/>
    </source>
</evidence>
<dbReference type="Gene3D" id="3.30.70.360">
    <property type="match status" value="1"/>
</dbReference>
<name>A0ABR7IBK7_9FIRM</name>
<dbReference type="SUPFAM" id="SSF55031">
    <property type="entry name" value="Bacterial exopeptidase dimerisation domain"/>
    <property type="match status" value="1"/>
</dbReference>
<dbReference type="EMBL" id="JACOQH010000007">
    <property type="protein sequence ID" value="MBC5754305.1"/>
    <property type="molecule type" value="Genomic_DNA"/>
</dbReference>
<evidence type="ECO:0000259" key="1">
    <source>
        <dbReference type="Pfam" id="PF07687"/>
    </source>
</evidence>
<sequence>MRRNRECIMEKDLLNKIIALRKKLHEIPERSLAETKTKQTLMQFLQENTTLSIVDCGKWFYAVRKADVGDRKAPVAFRADMDAVCAKGGQPGHYCGHDGHSSILAGLALYLDKGKTELNRDVYFIFQPVEETGQGAKLCLPLLEEKKIGEIYGLHNIPGYPKNHILIKEGTFACASTGIEIRMTGTPSHAAYPEAGKNPGFALAKLLLEVEKLMEQVNETRGFVRMTLIGMEIGSDSYGVSASDGVLRLTVRGERECVFEEYVAAIKELAKERAKEENLTLAIHEIERFPATENHMDSVKKLRACAAKQGLPVTELKEPMRWSEDFGYYLQKTEGAFFGIGDGEDHVQLHTEQYEFPDEIIETAVRMFGGLV</sequence>
<dbReference type="Gene3D" id="3.40.630.10">
    <property type="entry name" value="Zn peptidases"/>
    <property type="match status" value="1"/>
</dbReference>
<dbReference type="InterPro" id="IPR036264">
    <property type="entry name" value="Bact_exopeptidase_dim_dom"/>
</dbReference>
<dbReference type="NCBIfam" id="TIGR01891">
    <property type="entry name" value="amidohydrolases"/>
    <property type="match status" value="1"/>
</dbReference>
<dbReference type="Proteomes" id="UP000621540">
    <property type="component" value="Unassembled WGS sequence"/>
</dbReference>
<dbReference type="Pfam" id="PF01546">
    <property type="entry name" value="Peptidase_M20"/>
    <property type="match status" value="1"/>
</dbReference>
<dbReference type="PANTHER" id="PTHR11014">
    <property type="entry name" value="PEPTIDASE M20 FAMILY MEMBER"/>
    <property type="match status" value="1"/>
</dbReference>
<organism evidence="2 3">
    <name type="scientific">Roseburia yibonii</name>
    <dbReference type="NCBI Taxonomy" id="2763063"/>
    <lineage>
        <taxon>Bacteria</taxon>
        <taxon>Bacillati</taxon>
        <taxon>Bacillota</taxon>
        <taxon>Clostridia</taxon>
        <taxon>Lachnospirales</taxon>
        <taxon>Lachnospiraceae</taxon>
        <taxon>Roseburia</taxon>
    </lineage>
</organism>
<dbReference type="SUPFAM" id="SSF53187">
    <property type="entry name" value="Zn-dependent exopeptidases"/>
    <property type="match status" value="1"/>
</dbReference>
<gene>
    <name evidence="2" type="ORF">H8Z76_09840</name>
</gene>
<evidence type="ECO:0000313" key="2">
    <source>
        <dbReference type="EMBL" id="MBC5754305.1"/>
    </source>
</evidence>
<comment type="caution">
    <text evidence="2">The sequence shown here is derived from an EMBL/GenBank/DDBJ whole genome shotgun (WGS) entry which is preliminary data.</text>
</comment>
<dbReference type="Pfam" id="PF07687">
    <property type="entry name" value="M20_dimer"/>
    <property type="match status" value="1"/>
</dbReference>
<keyword evidence="3" id="KW-1185">Reference proteome</keyword>
<reference evidence="2 3" key="1">
    <citation type="submission" date="2020-08" db="EMBL/GenBank/DDBJ databases">
        <title>Genome public.</title>
        <authorList>
            <person name="Liu C."/>
            <person name="Sun Q."/>
        </authorList>
    </citation>
    <scope>NUCLEOTIDE SEQUENCE [LARGE SCALE GENOMIC DNA]</scope>
    <source>
        <strain evidence="2 3">BX0805</strain>
    </source>
</reference>
<dbReference type="InterPro" id="IPR011650">
    <property type="entry name" value="Peptidase_M20_dimer"/>
</dbReference>
<protein>
    <submittedName>
        <fullName evidence="2">Amidohydrolase</fullName>
    </submittedName>
</protein>
<dbReference type="InterPro" id="IPR002933">
    <property type="entry name" value="Peptidase_M20"/>
</dbReference>
<proteinExistence type="predicted"/>